<name>A0A3E0DKV2_9GAMM</name>
<protein>
    <recommendedName>
        <fullName evidence="4">Lactonase family protein with 7-bladed beta-propeller</fullName>
    </recommendedName>
</protein>
<feature type="chain" id="PRO_5017672167" description="Lactonase family protein with 7-bladed beta-propeller" evidence="1">
    <location>
        <begin position="21"/>
        <end position="86"/>
    </location>
</feature>
<sequence length="86" mass="9295">MGKVFTIAALSVCLISPLMAKSTPETSLAITPTPNANLLINTVDVGHNKKNITLASFPKKYIYTVSEMSRGKQTNEKLTLNSINTV</sequence>
<evidence type="ECO:0000313" key="2">
    <source>
        <dbReference type="EMBL" id="REG82705.1"/>
    </source>
</evidence>
<dbReference type="RefSeq" id="WP_115898268.1">
    <property type="nucleotide sequence ID" value="NZ_QUNG01000008.1"/>
</dbReference>
<keyword evidence="1" id="KW-0732">Signal</keyword>
<keyword evidence="3" id="KW-1185">Reference proteome</keyword>
<comment type="caution">
    <text evidence="2">The sequence shown here is derived from an EMBL/GenBank/DDBJ whole genome shotgun (WGS) entry which is preliminary data.</text>
</comment>
<reference evidence="2 3" key="1">
    <citation type="submission" date="2018-08" db="EMBL/GenBank/DDBJ databases">
        <title>Genomic Encyclopedia of Type Strains, Phase III (KMG-III): the genomes of soil and plant-associated and newly described type strains.</title>
        <authorList>
            <person name="Whitman W."/>
        </authorList>
    </citation>
    <scope>NUCLEOTIDE SEQUENCE [LARGE SCALE GENOMIC DNA]</scope>
    <source>
        <strain evidence="2 3">CECT 7375</strain>
    </source>
</reference>
<accession>A0A3E0DKV2</accession>
<evidence type="ECO:0000256" key="1">
    <source>
        <dbReference type="SAM" id="SignalP"/>
    </source>
</evidence>
<organism evidence="2 3">
    <name type="scientific">Marinomonas pollencensis</name>
    <dbReference type="NCBI Taxonomy" id="491954"/>
    <lineage>
        <taxon>Bacteria</taxon>
        <taxon>Pseudomonadati</taxon>
        <taxon>Pseudomonadota</taxon>
        <taxon>Gammaproteobacteria</taxon>
        <taxon>Oceanospirillales</taxon>
        <taxon>Oceanospirillaceae</taxon>
        <taxon>Marinomonas</taxon>
    </lineage>
</organism>
<evidence type="ECO:0008006" key="4">
    <source>
        <dbReference type="Google" id="ProtNLM"/>
    </source>
</evidence>
<gene>
    <name evidence="2" type="ORF">DFP81_108139</name>
</gene>
<dbReference type="Proteomes" id="UP000256542">
    <property type="component" value="Unassembled WGS sequence"/>
</dbReference>
<evidence type="ECO:0000313" key="3">
    <source>
        <dbReference type="Proteomes" id="UP000256542"/>
    </source>
</evidence>
<dbReference type="AlphaFoldDB" id="A0A3E0DKV2"/>
<dbReference type="EMBL" id="QUNG01000008">
    <property type="protein sequence ID" value="REG82705.1"/>
    <property type="molecule type" value="Genomic_DNA"/>
</dbReference>
<proteinExistence type="predicted"/>
<feature type="signal peptide" evidence="1">
    <location>
        <begin position="1"/>
        <end position="20"/>
    </location>
</feature>